<gene>
    <name evidence="1" type="ORF">OVN521_LOCUS44372</name>
</gene>
<keyword evidence="2" id="KW-1185">Reference proteome</keyword>
<comment type="caution">
    <text evidence="1">The sequence shown here is derived from an EMBL/GenBank/DDBJ whole genome shotgun (WGS) entry which is preliminary data.</text>
</comment>
<evidence type="ECO:0000313" key="1">
    <source>
        <dbReference type="EMBL" id="CAF4579414.1"/>
    </source>
</evidence>
<reference evidence="1" key="1">
    <citation type="submission" date="2021-02" db="EMBL/GenBank/DDBJ databases">
        <authorList>
            <person name="Nowell W R."/>
        </authorList>
    </citation>
    <scope>NUCLEOTIDE SEQUENCE</scope>
</reference>
<accession>A0A821AI30</accession>
<name>A0A821AI30_9BILA</name>
<dbReference type="EMBL" id="CAJOBG010067299">
    <property type="protein sequence ID" value="CAF4579414.1"/>
    <property type="molecule type" value="Genomic_DNA"/>
</dbReference>
<dbReference type="AlphaFoldDB" id="A0A821AI30"/>
<sequence length="61" mass="7090">QKLTINVKTHDGRDRIICESIEKSEQAQELIDKFELGKEFRQKGQLSLDGTYNSRNILLIK</sequence>
<evidence type="ECO:0000313" key="2">
    <source>
        <dbReference type="Proteomes" id="UP000663866"/>
    </source>
</evidence>
<proteinExistence type="predicted"/>
<dbReference type="Proteomes" id="UP000663866">
    <property type="component" value="Unassembled WGS sequence"/>
</dbReference>
<protein>
    <submittedName>
        <fullName evidence="1">Uncharacterized protein</fullName>
    </submittedName>
</protein>
<feature type="non-terminal residue" evidence="1">
    <location>
        <position position="1"/>
    </location>
</feature>
<organism evidence="1 2">
    <name type="scientific">Rotaria magnacalcarata</name>
    <dbReference type="NCBI Taxonomy" id="392030"/>
    <lineage>
        <taxon>Eukaryota</taxon>
        <taxon>Metazoa</taxon>
        <taxon>Spiralia</taxon>
        <taxon>Gnathifera</taxon>
        <taxon>Rotifera</taxon>
        <taxon>Eurotatoria</taxon>
        <taxon>Bdelloidea</taxon>
        <taxon>Philodinida</taxon>
        <taxon>Philodinidae</taxon>
        <taxon>Rotaria</taxon>
    </lineage>
</organism>